<proteinExistence type="inferred from homology"/>
<evidence type="ECO:0000313" key="3">
    <source>
        <dbReference type="EMBL" id="KAA8896793.1"/>
    </source>
</evidence>
<dbReference type="GO" id="GO:0030688">
    <property type="term" value="C:preribosome, small subunit precursor"/>
    <property type="evidence" value="ECO:0007669"/>
    <property type="project" value="TreeGrafter"/>
</dbReference>
<comment type="similarity">
    <text evidence="1">Belongs to the bystin family.</text>
</comment>
<dbReference type="InterPro" id="IPR007955">
    <property type="entry name" value="Bystin"/>
</dbReference>
<dbReference type="GO" id="GO:0005737">
    <property type="term" value="C:cytoplasm"/>
    <property type="evidence" value="ECO:0007669"/>
    <property type="project" value="TreeGrafter"/>
</dbReference>
<dbReference type="OrthoDB" id="2192561at2759"/>
<feature type="compositionally biased region" description="Basic residues" evidence="2">
    <location>
        <begin position="31"/>
        <end position="40"/>
    </location>
</feature>
<dbReference type="PANTHER" id="PTHR12821:SF0">
    <property type="entry name" value="BYSTIN"/>
    <property type="match status" value="1"/>
</dbReference>
<dbReference type="GO" id="GO:0005730">
    <property type="term" value="C:nucleolus"/>
    <property type="evidence" value="ECO:0007669"/>
    <property type="project" value="TreeGrafter"/>
</dbReference>
<dbReference type="Proteomes" id="UP000326924">
    <property type="component" value="Unassembled WGS sequence"/>
</dbReference>
<feature type="compositionally biased region" description="Basic and acidic residues" evidence="2">
    <location>
        <begin position="17"/>
        <end position="30"/>
    </location>
</feature>
<dbReference type="GO" id="GO:0006364">
    <property type="term" value="P:rRNA processing"/>
    <property type="evidence" value="ECO:0007669"/>
    <property type="project" value="TreeGrafter"/>
</dbReference>
<name>A0A5J5EM11_9PEZI</name>
<dbReference type="Pfam" id="PF05291">
    <property type="entry name" value="Bystin"/>
    <property type="match status" value="1"/>
</dbReference>
<keyword evidence="4" id="KW-1185">Reference proteome</keyword>
<comment type="caution">
    <text evidence="3">The sequence shown here is derived from an EMBL/GenBank/DDBJ whole genome shotgun (WGS) entry which is preliminary data.</text>
</comment>
<dbReference type="InParanoid" id="A0A5J5EM11"/>
<evidence type="ECO:0000256" key="1">
    <source>
        <dbReference type="ARBA" id="ARBA00007114"/>
    </source>
</evidence>
<protein>
    <submittedName>
        <fullName evidence="3">Bystin-domain-containing protein</fullName>
    </submittedName>
</protein>
<dbReference type="GO" id="GO:0030515">
    <property type="term" value="F:snoRNA binding"/>
    <property type="evidence" value="ECO:0007669"/>
    <property type="project" value="TreeGrafter"/>
</dbReference>
<dbReference type="PANTHER" id="PTHR12821">
    <property type="entry name" value="BYSTIN"/>
    <property type="match status" value="1"/>
</dbReference>
<gene>
    <name evidence="3" type="ORF">FN846DRAFT_783546</name>
</gene>
<dbReference type="FunCoup" id="A0A5J5EM11">
    <property type="interactions" value="884"/>
</dbReference>
<evidence type="ECO:0000313" key="4">
    <source>
        <dbReference type="Proteomes" id="UP000326924"/>
    </source>
</evidence>
<reference evidence="3 4" key="1">
    <citation type="submission" date="2019-09" db="EMBL/GenBank/DDBJ databases">
        <title>Draft genome of the ectomycorrhizal ascomycete Sphaerosporella brunnea.</title>
        <authorList>
            <consortium name="DOE Joint Genome Institute"/>
            <person name="Benucci G.M."/>
            <person name="Marozzi G."/>
            <person name="Antonielli L."/>
            <person name="Sanchez S."/>
            <person name="Marco P."/>
            <person name="Wang X."/>
            <person name="Falini L.B."/>
            <person name="Barry K."/>
            <person name="Haridas S."/>
            <person name="Lipzen A."/>
            <person name="Labutti K."/>
            <person name="Grigoriev I.V."/>
            <person name="Murat C."/>
            <person name="Martin F."/>
            <person name="Albertini E."/>
            <person name="Donnini D."/>
            <person name="Bonito G."/>
        </authorList>
    </citation>
    <scope>NUCLEOTIDE SEQUENCE [LARGE SCALE GENOMIC DNA]</scope>
    <source>
        <strain evidence="3 4">Sb_GMNB300</strain>
    </source>
</reference>
<dbReference type="EMBL" id="VXIS01000207">
    <property type="protein sequence ID" value="KAA8896793.1"/>
    <property type="molecule type" value="Genomic_DNA"/>
</dbReference>
<evidence type="ECO:0000256" key="2">
    <source>
        <dbReference type="SAM" id="MobiDB-lite"/>
    </source>
</evidence>
<accession>A0A5J5EM11</accession>
<organism evidence="3 4">
    <name type="scientific">Sphaerosporella brunnea</name>
    <dbReference type="NCBI Taxonomy" id="1250544"/>
    <lineage>
        <taxon>Eukaryota</taxon>
        <taxon>Fungi</taxon>
        <taxon>Dikarya</taxon>
        <taxon>Ascomycota</taxon>
        <taxon>Pezizomycotina</taxon>
        <taxon>Pezizomycetes</taxon>
        <taxon>Pezizales</taxon>
        <taxon>Pyronemataceae</taxon>
        <taxon>Sphaerosporella</taxon>
    </lineage>
</organism>
<feature type="region of interest" description="Disordered" evidence="2">
    <location>
        <begin position="1"/>
        <end position="52"/>
    </location>
</feature>
<dbReference type="AlphaFoldDB" id="A0A5J5EM11"/>
<sequence length="444" mass="50758">MPKAVSADARQQRRHNPLHEELIESSDNGHLRKVARTKRKEKQDRPEDYVDSGLSKRILQLAKEQQDEIEEEREAAATVGQLPAGNGIPFLGAAGHMRIEEDEESDEGDYEDYDFGEEEEEVEEVEVEEGDEELFNRFLPQGQLEQRISLADKILEKIAEHEAKLAGARGGPQEEEVPQLPPKVIEVYTKVGILLSRYKSGKLPKAFKIIPSLRNWEEILFITRPDKWTANACYEATKLFASQKSSQCQKFLSIILLDRIRDDIHEHKKLNVHLYNSIKKSLYKPAAFFKGFLSPLAESGTCSLKEAQIIGSVLTRISIPVLHSAAALLRLCEMDYTGPTSVFIKVLIDKKYALPYKVVDAIVFHFLRFKTIPDQLPLLWHKSFLAFAERYRNDITEDQRDALLDLILVKGHPLMGPEIRRQLIAGRARGMEKEMMEHDDLMME</sequence>